<gene>
    <name evidence="12" type="ORF">SAMN05216389_11492</name>
</gene>
<dbReference type="InterPro" id="IPR027417">
    <property type="entry name" value="P-loop_NTPase"/>
</dbReference>
<dbReference type="GO" id="GO:0043190">
    <property type="term" value="C:ATP-binding cassette (ABC) transporter complex"/>
    <property type="evidence" value="ECO:0007669"/>
    <property type="project" value="TreeGrafter"/>
</dbReference>
<comment type="subcellular location">
    <subcellularLocation>
        <location evidence="1 10">Cell membrane</location>
        <topology evidence="1 10">Peripheral membrane protein</topology>
    </subcellularLocation>
</comment>
<dbReference type="InterPro" id="IPR005876">
    <property type="entry name" value="Co_trans_ATP-bd"/>
</dbReference>
<dbReference type="InterPro" id="IPR003593">
    <property type="entry name" value="AAA+_ATPase"/>
</dbReference>
<protein>
    <recommendedName>
        <fullName evidence="10">ABC transporter ATP-binding protein</fullName>
    </recommendedName>
</protein>
<dbReference type="EMBL" id="FOHE01000014">
    <property type="protein sequence ID" value="SET55174.1"/>
    <property type="molecule type" value="Genomic_DNA"/>
</dbReference>
<dbReference type="InterPro" id="IPR015856">
    <property type="entry name" value="ABC_transpr_CbiO/EcfA_su"/>
</dbReference>
<comment type="similarity">
    <text evidence="2 10">Belongs to the ABC transporter superfamily.</text>
</comment>
<evidence type="ECO:0000313" key="12">
    <source>
        <dbReference type="EMBL" id="SET55174.1"/>
    </source>
</evidence>
<dbReference type="Proteomes" id="UP000198618">
    <property type="component" value="Unassembled WGS sequence"/>
</dbReference>
<accession>A0A1I0FAD8</accession>
<proteinExistence type="inferred from homology"/>
<evidence type="ECO:0000256" key="5">
    <source>
        <dbReference type="ARBA" id="ARBA00022741"/>
    </source>
</evidence>
<evidence type="ECO:0000259" key="11">
    <source>
        <dbReference type="PROSITE" id="PS50893"/>
    </source>
</evidence>
<organism evidence="12 13">
    <name type="scientific">Oceanobacillus limi</name>
    <dbReference type="NCBI Taxonomy" id="930131"/>
    <lineage>
        <taxon>Bacteria</taxon>
        <taxon>Bacillati</taxon>
        <taxon>Bacillota</taxon>
        <taxon>Bacilli</taxon>
        <taxon>Bacillales</taxon>
        <taxon>Bacillaceae</taxon>
        <taxon>Oceanobacillus</taxon>
    </lineage>
</organism>
<dbReference type="FunFam" id="3.40.50.300:FF:000224">
    <property type="entry name" value="Energy-coupling factor transporter ATP-binding protein EcfA"/>
    <property type="match status" value="1"/>
</dbReference>
<dbReference type="PANTHER" id="PTHR43553:SF24">
    <property type="entry name" value="ENERGY-COUPLING FACTOR TRANSPORTER ATP-BINDING PROTEIN ECFA1"/>
    <property type="match status" value="1"/>
</dbReference>
<dbReference type="SMART" id="SM00382">
    <property type="entry name" value="AAA"/>
    <property type="match status" value="1"/>
</dbReference>
<sequence length="278" mass="30926">MNAIDINQVTYRYDSGVEALSDITLSIPFGAKVALLGPNGAGKSTLLHHLNGLKIPSKGSITIFGTKVTKKNIHSIRQQVGLVFQDPDDQIFSGTVWDDVAFGPRNLHMSENELEEICTAALGNVGMLEYKDKAPYHLSYGQKKRVAIAGILAMRPDIVILDEPMAFLDPSGQDEIAGLLQGLHYMGKTILLSTHDVNFAASWADMVVLLKEGKLLTVGDNQLLADEKYIREANLHLPIIARTFKMVPEFSDEKLPINEQEAFRLLFKRLNENNKYQY</sequence>
<evidence type="ECO:0000256" key="9">
    <source>
        <dbReference type="ARBA" id="ARBA00025157"/>
    </source>
</evidence>
<dbReference type="OrthoDB" id="501320at2"/>
<evidence type="ECO:0000256" key="3">
    <source>
        <dbReference type="ARBA" id="ARBA00022448"/>
    </source>
</evidence>
<reference evidence="12 13" key="1">
    <citation type="submission" date="2016-10" db="EMBL/GenBank/DDBJ databases">
        <authorList>
            <person name="de Groot N.N."/>
        </authorList>
    </citation>
    <scope>NUCLEOTIDE SEQUENCE [LARGE SCALE GENOMIC DNA]</scope>
    <source>
        <strain evidence="12 13">IBRC-M 10780</strain>
    </source>
</reference>
<dbReference type="InterPro" id="IPR017871">
    <property type="entry name" value="ABC_transporter-like_CS"/>
</dbReference>
<feature type="domain" description="ABC transporter" evidence="11">
    <location>
        <begin position="4"/>
        <end position="237"/>
    </location>
</feature>
<dbReference type="InterPro" id="IPR050095">
    <property type="entry name" value="ECF_ABC_transporter_ATP-bd"/>
</dbReference>
<dbReference type="PROSITE" id="PS50893">
    <property type="entry name" value="ABC_TRANSPORTER_2"/>
    <property type="match status" value="1"/>
</dbReference>
<dbReference type="NCBIfam" id="TIGR01166">
    <property type="entry name" value="cbiO"/>
    <property type="match status" value="1"/>
</dbReference>
<evidence type="ECO:0000256" key="6">
    <source>
        <dbReference type="ARBA" id="ARBA00022840"/>
    </source>
</evidence>
<keyword evidence="5 10" id="KW-0547">Nucleotide-binding</keyword>
<comment type="function">
    <text evidence="10">Part of an ABC transporter complex. Responsible for energy coupling to the transport system.</text>
</comment>
<dbReference type="PANTHER" id="PTHR43553">
    <property type="entry name" value="HEAVY METAL TRANSPORTER"/>
    <property type="match status" value="1"/>
</dbReference>
<evidence type="ECO:0000256" key="8">
    <source>
        <dbReference type="ARBA" id="ARBA00023136"/>
    </source>
</evidence>
<keyword evidence="6 10" id="KW-0067">ATP-binding</keyword>
<evidence type="ECO:0000256" key="4">
    <source>
        <dbReference type="ARBA" id="ARBA00022475"/>
    </source>
</evidence>
<dbReference type="GO" id="GO:0042626">
    <property type="term" value="F:ATPase-coupled transmembrane transporter activity"/>
    <property type="evidence" value="ECO:0007669"/>
    <property type="project" value="TreeGrafter"/>
</dbReference>
<keyword evidence="3 10" id="KW-0813">Transport</keyword>
<keyword evidence="13" id="KW-1185">Reference proteome</keyword>
<dbReference type="AlphaFoldDB" id="A0A1I0FAD8"/>
<keyword evidence="8 10" id="KW-0472">Membrane</keyword>
<dbReference type="GO" id="GO:0016887">
    <property type="term" value="F:ATP hydrolysis activity"/>
    <property type="evidence" value="ECO:0007669"/>
    <property type="project" value="InterPro"/>
</dbReference>
<evidence type="ECO:0000256" key="2">
    <source>
        <dbReference type="ARBA" id="ARBA00005417"/>
    </source>
</evidence>
<dbReference type="STRING" id="930131.SAMN05216389_11492"/>
<keyword evidence="4 10" id="KW-1003">Cell membrane</keyword>
<dbReference type="InterPro" id="IPR003439">
    <property type="entry name" value="ABC_transporter-like_ATP-bd"/>
</dbReference>
<dbReference type="CDD" id="cd03225">
    <property type="entry name" value="ABC_cobalt_CbiO_domain1"/>
    <property type="match status" value="1"/>
</dbReference>
<keyword evidence="7" id="KW-1278">Translocase</keyword>
<evidence type="ECO:0000256" key="7">
    <source>
        <dbReference type="ARBA" id="ARBA00022967"/>
    </source>
</evidence>
<dbReference type="Pfam" id="PF00005">
    <property type="entry name" value="ABC_tran"/>
    <property type="match status" value="1"/>
</dbReference>
<evidence type="ECO:0000256" key="1">
    <source>
        <dbReference type="ARBA" id="ARBA00004202"/>
    </source>
</evidence>
<dbReference type="GO" id="GO:0005524">
    <property type="term" value="F:ATP binding"/>
    <property type="evidence" value="ECO:0007669"/>
    <property type="project" value="UniProtKB-UniRule"/>
</dbReference>
<dbReference type="PROSITE" id="PS00211">
    <property type="entry name" value="ABC_TRANSPORTER_1"/>
    <property type="match status" value="1"/>
</dbReference>
<evidence type="ECO:0000313" key="13">
    <source>
        <dbReference type="Proteomes" id="UP000198618"/>
    </source>
</evidence>
<dbReference type="Gene3D" id="3.40.50.300">
    <property type="entry name" value="P-loop containing nucleotide triphosphate hydrolases"/>
    <property type="match status" value="1"/>
</dbReference>
<dbReference type="RefSeq" id="WP_090871123.1">
    <property type="nucleotide sequence ID" value="NZ_FOHE01000014.1"/>
</dbReference>
<dbReference type="GO" id="GO:0015087">
    <property type="term" value="F:cobalt ion transmembrane transporter activity"/>
    <property type="evidence" value="ECO:0007669"/>
    <property type="project" value="UniProtKB-ARBA"/>
</dbReference>
<comment type="function">
    <text evidence="9">Probably part of an ABC transporter complex. Responsible for energy coupling to the transport system.</text>
</comment>
<evidence type="ECO:0000256" key="10">
    <source>
        <dbReference type="RuleBase" id="RU364103"/>
    </source>
</evidence>
<dbReference type="SUPFAM" id="SSF52540">
    <property type="entry name" value="P-loop containing nucleoside triphosphate hydrolases"/>
    <property type="match status" value="1"/>
</dbReference>
<name>A0A1I0FAD8_9BACI</name>